<proteinExistence type="inferred from homology"/>
<dbReference type="InterPro" id="IPR004000">
    <property type="entry name" value="Actin"/>
</dbReference>
<dbReference type="PANTHER" id="PTHR11937">
    <property type="entry name" value="ACTIN"/>
    <property type="match status" value="1"/>
</dbReference>
<dbReference type="SUPFAM" id="SSF53067">
    <property type="entry name" value="Actin-like ATPase domain"/>
    <property type="match status" value="2"/>
</dbReference>
<accession>A0AA40CIM4</accession>
<dbReference type="PRINTS" id="PR00190">
    <property type="entry name" value="ACTIN"/>
</dbReference>
<dbReference type="AlphaFoldDB" id="A0AA40CIM4"/>
<sequence>MCLLGAPLPKSRYVGSEIHGKENLVHLRYPVSGNQVNNWDDVELMWQHIFSELLKIEPDEHPLLVTAPVTGRTEKDNDTLAILLFETFIAPRAFVASPAVLSLYASGRSTGLVVDSGHNQTTCVPVYEGFPLASATHTLRLGGGEVTEHLGSILSQPGLDQSVMKEVKERFCHVALDPYRECVRGEKGWETQRYTLPDGKVVSIGTEAFRAPEPLFAPFLGLPNTVQRVIGAADRDVRERLWGDIVLTGGNTLLPGFAERLGQDVKPMVPHGVKMGMSTVVDPRTAAWRGGSMLSSLSTFRDMCIPYKEYDEYGPVLLRRKCLGVSL</sequence>
<name>A0AA40CIM4_9PEZI</name>
<dbReference type="EMBL" id="JAULSV010000007">
    <property type="protein sequence ID" value="KAK0638569.1"/>
    <property type="molecule type" value="Genomic_DNA"/>
</dbReference>
<evidence type="ECO:0000313" key="3">
    <source>
        <dbReference type="Proteomes" id="UP001174936"/>
    </source>
</evidence>
<protein>
    <submittedName>
        <fullName evidence="2">Actin 3</fullName>
    </submittedName>
</protein>
<dbReference type="Gene3D" id="3.30.420.40">
    <property type="match status" value="2"/>
</dbReference>
<dbReference type="InterPro" id="IPR043129">
    <property type="entry name" value="ATPase_NBD"/>
</dbReference>
<organism evidence="2 3">
    <name type="scientific">Cercophora newfieldiana</name>
    <dbReference type="NCBI Taxonomy" id="92897"/>
    <lineage>
        <taxon>Eukaryota</taxon>
        <taxon>Fungi</taxon>
        <taxon>Dikarya</taxon>
        <taxon>Ascomycota</taxon>
        <taxon>Pezizomycotina</taxon>
        <taxon>Sordariomycetes</taxon>
        <taxon>Sordariomycetidae</taxon>
        <taxon>Sordariales</taxon>
        <taxon>Lasiosphaeriaceae</taxon>
        <taxon>Cercophora</taxon>
    </lineage>
</organism>
<reference evidence="2" key="1">
    <citation type="submission" date="2023-06" db="EMBL/GenBank/DDBJ databases">
        <title>Genome-scale phylogeny and comparative genomics of the fungal order Sordariales.</title>
        <authorList>
            <consortium name="Lawrence Berkeley National Laboratory"/>
            <person name="Hensen N."/>
            <person name="Bonometti L."/>
            <person name="Westerberg I."/>
            <person name="Brannstrom I.O."/>
            <person name="Guillou S."/>
            <person name="Cros-Aarteil S."/>
            <person name="Calhoun S."/>
            <person name="Haridas S."/>
            <person name="Kuo A."/>
            <person name="Mondo S."/>
            <person name="Pangilinan J."/>
            <person name="Riley R."/>
            <person name="Labutti K."/>
            <person name="Andreopoulos B."/>
            <person name="Lipzen A."/>
            <person name="Chen C."/>
            <person name="Yanf M."/>
            <person name="Daum C."/>
            <person name="Ng V."/>
            <person name="Clum A."/>
            <person name="Steindorff A."/>
            <person name="Ohm R."/>
            <person name="Martin F."/>
            <person name="Silar P."/>
            <person name="Natvig D."/>
            <person name="Lalanne C."/>
            <person name="Gautier V."/>
            <person name="Ament-Velasquez S.L."/>
            <person name="Kruys A."/>
            <person name="Hutchinson M.I."/>
            <person name="Powell A.J."/>
            <person name="Barry K."/>
            <person name="Miller A.N."/>
            <person name="Grigoriev I.V."/>
            <person name="Debuchy R."/>
            <person name="Gladieux P."/>
            <person name="Thoren M.H."/>
            <person name="Johannesson H."/>
        </authorList>
    </citation>
    <scope>NUCLEOTIDE SEQUENCE</scope>
    <source>
        <strain evidence="2">SMH2532-1</strain>
    </source>
</reference>
<comment type="similarity">
    <text evidence="1">Belongs to the actin family.</text>
</comment>
<evidence type="ECO:0000256" key="1">
    <source>
        <dbReference type="RuleBase" id="RU000487"/>
    </source>
</evidence>
<dbReference type="Gene3D" id="3.90.640.10">
    <property type="entry name" value="Actin, Chain A, domain 4"/>
    <property type="match status" value="1"/>
</dbReference>
<dbReference type="Pfam" id="PF00022">
    <property type="entry name" value="Actin"/>
    <property type="match status" value="2"/>
</dbReference>
<keyword evidence="3" id="KW-1185">Reference proteome</keyword>
<comment type="caution">
    <text evidence="2">The sequence shown here is derived from an EMBL/GenBank/DDBJ whole genome shotgun (WGS) entry which is preliminary data.</text>
</comment>
<evidence type="ECO:0000313" key="2">
    <source>
        <dbReference type="EMBL" id="KAK0638569.1"/>
    </source>
</evidence>
<dbReference type="Proteomes" id="UP001174936">
    <property type="component" value="Unassembled WGS sequence"/>
</dbReference>
<gene>
    <name evidence="2" type="ORF">B0T16DRAFT_227090</name>
</gene>
<dbReference type="SMART" id="SM00268">
    <property type="entry name" value="ACTIN"/>
    <property type="match status" value="1"/>
</dbReference>